<dbReference type="EMBL" id="CP118224">
    <property type="protein sequence ID" value="WMC10722.1"/>
    <property type="molecule type" value="Genomic_DNA"/>
</dbReference>
<evidence type="ECO:0000313" key="3">
    <source>
        <dbReference type="Proteomes" id="UP001223802"/>
    </source>
</evidence>
<dbReference type="RefSeq" id="WP_306761999.1">
    <property type="nucleotide sequence ID" value="NZ_CP118224.1"/>
</dbReference>
<dbReference type="Proteomes" id="UP001223802">
    <property type="component" value="Chromosome"/>
</dbReference>
<dbReference type="PROSITE" id="PS51257">
    <property type="entry name" value="PROKAR_LIPOPROTEIN"/>
    <property type="match status" value="1"/>
</dbReference>
<keyword evidence="1" id="KW-0732">Signal</keyword>
<proteinExistence type="predicted"/>
<reference evidence="2 3" key="1">
    <citation type="submission" date="2023-02" db="EMBL/GenBank/DDBJ databases">
        <title>Complete genome sequence of a novel bacterium Oceanimonas sp. NTOU-MSR1 isolated from marine coast sediment.</title>
        <authorList>
            <person name="Yang H.-T."/>
            <person name="Chen Y.-L."/>
            <person name="Ho Y.-N."/>
        </authorList>
    </citation>
    <scope>NUCLEOTIDE SEQUENCE [LARGE SCALE GENOMIC DNA]</scope>
    <source>
        <strain evidence="2 3">NTOU-MSR1</strain>
    </source>
</reference>
<keyword evidence="3" id="KW-1185">Reference proteome</keyword>
<dbReference type="KEGG" id="ope:PU634_16890"/>
<protein>
    <submittedName>
        <fullName evidence="2">Adenosine deaminase</fullName>
    </submittedName>
</protein>
<organism evidence="2 3">
    <name type="scientific">Oceanimonas pelagia</name>
    <dbReference type="NCBI Taxonomy" id="3028314"/>
    <lineage>
        <taxon>Bacteria</taxon>
        <taxon>Pseudomonadati</taxon>
        <taxon>Pseudomonadota</taxon>
        <taxon>Gammaproteobacteria</taxon>
        <taxon>Aeromonadales</taxon>
        <taxon>Aeromonadaceae</taxon>
        <taxon>Oceanimonas</taxon>
    </lineage>
</organism>
<name>A0AA50KPG2_9GAMM</name>
<feature type="signal peptide" evidence="1">
    <location>
        <begin position="1"/>
        <end position="20"/>
    </location>
</feature>
<evidence type="ECO:0000313" key="2">
    <source>
        <dbReference type="EMBL" id="WMC10722.1"/>
    </source>
</evidence>
<accession>A0AA50KPG2</accession>
<dbReference type="AlphaFoldDB" id="A0AA50KPG2"/>
<feature type="chain" id="PRO_5041250443" evidence="1">
    <location>
        <begin position="21"/>
        <end position="121"/>
    </location>
</feature>
<sequence length="121" mass="13157">MNKMKLAIAAGVVISLSGCASILTDKTQRINVVSSSSQKLQVQIDGRTQNAPGIITVQKENKDKTLSVVTEGCEQEIALNKEVEPTFFVNILSGGAFGSTTDYASEKMWRYQDSVEIKCPQ</sequence>
<gene>
    <name evidence="2" type="ORF">PU634_16890</name>
</gene>
<evidence type="ECO:0000256" key="1">
    <source>
        <dbReference type="SAM" id="SignalP"/>
    </source>
</evidence>